<proteinExistence type="predicted"/>
<sequence length="282" mass="31490">MSEFCGQGADAPPAPLEILVGKRPGTRSTARIRRHRCQLNLPRGAFLEIAPGVRLSSPELIFAQMAGSLEFGELLALGYELCGSYPVTRGDGVLVRRPLTTPERLVAFLGQLEDARPVKLARSAALQVRRKSASVMETEVAIVSLTSRRRGGLGLPEGQLNEPLRLSEKGRRIARQKRIVGDLCWWERRVVVEYDGRASHSEEGSRIRDSRRRDALQVEGVDVTTVTGAQFANVYEFSELMAAVSKKVGKRFRGWAPGQIERHMKLRREVRKFHNENFGGDF</sequence>
<reference evidence="1 2" key="1">
    <citation type="submission" date="2019-12" db="EMBL/GenBank/DDBJ databases">
        <title>Microbes associate with the intestines of laboratory mice.</title>
        <authorList>
            <person name="Navarre W."/>
            <person name="Wong E."/>
        </authorList>
    </citation>
    <scope>NUCLEOTIDE SEQUENCE [LARGE SCALE GENOMIC DNA]</scope>
    <source>
        <strain evidence="1 2">NM66_B29</strain>
    </source>
</reference>
<dbReference type="EMBL" id="WSRR01000008">
    <property type="protein sequence ID" value="MVX60855.1"/>
    <property type="molecule type" value="Genomic_DNA"/>
</dbReference>
<keyword evidence="2" id="KW-1185">Reference proteome</keyword>
<gene>
    <name evidence="1" type="ORF">GKZ27_05200</name>
</gene>
<evidence type="ECO:0000313" key="2">
    <source>
        <dbReference type="Proteomes" id="UP000463388"/>
    </source>
</evidence>
<evidence type="ECO:0000313" key="1">
    <source>
        <dbReference type="EMBL" id="MVX60855.1"/>
    </source>
</evidence>
<organism evidence="1 2">
    <name type="scientific">Adlercreutzia mucosicola</name>
    <dbReference type="NCBI Taxonomy" id="580026"/>
    <lineage>
        <taxon>Bacteria</taxon>
        <taxon>Bacillati</taxon>
        <taxon>Actinomycetota</taxon>
        <taxon>Coriobacteriia</taxon>
        <taxon>Eggerthellales</taxon>
        <taxon>Eggerthellaceae</taxon>
        <taxon>Adlercreutzia</taxon>
    </lineage>
</organism>
<name>A0A6N8JLR5_9ACTN</name>
<dbReference type="Proteomes" id="UP000463388">
    <property type="component" value="Unassembled WGS sequence"/>
</dbReference>
<evidence type="ECO:0008006" key="3">
    <source>
        <dbReference type="Google" id="ProtNLM"/>
    </source>
</evidence>
<comment type="caution">
    <text evidence="1">The sequence shown here is derived from an EMBL/GenBank/DDBJ whole genome shotgun (WGS) entry which is preliminary data.</text>
</comment>
<dbReference type="AlphaFoldDB" id="A0A6N8JLR5"/>
<dbReference type="Gene3D" id="3.40.960.10">
    <property type="entry name" value="VSR Endonuclease"/>
    <property type="match status" value="1"/>
</dbReference>
<accession>A0A6N8JLR5</accession>
<protein>
    <recommendedName>
        <fullName evidence="3">DUF559 domain-containing protein</fullName>
    </recommendedName>
</protein>